<sequence length="240" mass="27284">MQQTLEEHLQNQIEKSRDFFWHRLRWRAIARQLPKNEAFSLLDVGAGAGLLADYLSAEFPRASYHFIEPLESLTKHLSERYGARANGAKWPSYSGMRYLTLLDVLEHQEDDHAFLRELVSKMDVGATLFITVPALPLLWSSWDTALGHFRRYTRSTLAAVIRQQPVDVLALNYLFPEMLPMGLVRRWKDGGQQEKDASYEFPDLPKVANDALYALGRVSLALSPLAPLGTSLFAAVRKRA</sequence>
<name>A0ABY9WR99_9BACT</name>
<protein>
    <submittedName>
        <fullName evidence="1">Class I SAM-dependent methyltransferase</fullName>
    </submittedName>
</protein>
<accession>A0ABY9WR99</accession>
<dbReference type="GO" id="GO:0032259">
    <property type="term" value="P:methylation"/>
    <property type="evidence" value="ECO:0007669"/>
    <property type="project" value="UniProtKB-KW"/>
</dbReference>
<gene>
    <name evidence="1" type="ORF">F0U60_17915</name>
</gene>
<dbReference type="Proteomes" id="UP001611383">
    <property type="component" value="Chromosome"/>
</dbReference>
<dbReference type="SUPFAM" id="SSF53335">
    <property type="entry name" value="S-adenosyl-L-methionine-dependent methyltransferases"/>
    <property type="match status" value="1"/>
</dbReference>
<keyword evidence="1" id="KW-0489">Methyltransferase</keyword>
<dbReference type="RefSeq" id="WP_395821289.1">
    <property type="nucleotide sequence ID" value="NZ_CP043494.1"/>
</dbReference>
<organism evidence="1 2">
    <name type="scientific">Archangium minus</name>
    <dbReference type="NCBI Taxonomy" id="83450"/>
    <lineage>
        <taxon>Bacteria</taxon>
        <taxon>Pseudomonadati</taxon>
        <taxon>Myxococcota</taxon>
        <taxon>Myxococcia</taxon>
        <taxon>Myxococcales</taxon>
        <taxon>Cystobacterineae</taxon>
        <taxon>Archangiaceae</taxon>
        <taxon>Archangium</taxon>
    </lineage>
</organism>
<reference evidence="1 2" key="1">
    <citation type="submission" date="2019-08" db="EMBL/GenBank/DDBJ databases">
        <title>Archangium and Cystobacter genomes.</title>
        <authorList>
            <person name="Chen I.-C.K."/>
            <person name="Wielgoss S."/>
        </authorList>
    </citation>
    <scope>NUCLEOTIDE SEQUENCE [LARGE SCALE GENOMIC DNA]</scope>
    <source>
        <strain evidence="1 2">Cbm 6</strain>
    </source>
</reference>
<keyword evidence="1" id="KW-0808">Transferase</keyword>
<proteinExistence type="predicted"/>
<dbReference type="GO" id="GO:0008168">
    <property type="term" value="F:methyltransferase activity"/>
    <property type="evidence" value="ECO:0007669"/>
    <property type="project" value="UniProtKB-KW"/>
</dbReference>
<evidence type="ECO:0000313" key="2">
    <source>
        <dbReference type="Proteomes" id="UP001611383"/>
    </source>
</evidence>
<evidence type="ECO:0000313" key="1">
    <source>
        <dbReference type="EMBL" id="WNG45778.1"/>
    </source>
</evidence>
<dbReference type="EMBL" id="CP043494">
    <property type="protein sequence ID" value="WNG45778.1"/>
    <property type="molecule type" value="Genomic_DNA"/>
</dbReference>
<dbReference type="Gene3D" id="3.40.50.150">
    <property type="entry name" value="Vaccinia Virus protein VP39"/>
    <property type="match status" value="1"/>
</dbReference>
<keyword evidence="2" id="KW-1185">Reference proteome</keyword>
<dbReference type="InterPro" id="IPR029063">
    <property type="entry name" value="SAM-dependent_MTases_sf"/>
</dbReference>
<dbReference type="Pfam" id="PF13489">
    <property type="entry name" value="Methyltransf_23"/>
    <property type="match status" value="1"/>
</dbReference>